<evidence type="ECO:0000313" key="2">
    <source>
        <dbReference type="Proteomes" id="UP000070414"/>
    </source>
</evidence>
<keyword evidence="2" id="KW-1185">Reference proteome</keyword>
<reference evidence="1 2" key="1">
    <citation type="journal article" date="2016" name="Sci. Rep.">
        <title>Metabolic traits of an uncultured archaeal lineage -MSBL1- from brine pools of the Red Sea.</title>
        <authorList>
            <person name="Mwirichia R."/>
            <person name="Alam I."/>
            <person name="Rashid M."/>
            <person name="Vinu M."/>
            <person name="Ba-Alawi W."/>
            <person name="Anthony Kamau A."/>
            <person name="Kamanda Ngugi D."/>
            <person name="Goker M."/>
            <person name="Klenk H.P."/>
            <person name="Bajic V."/>
            <person name="Stingl U."/>
        </authorList>
    </citation>
    <scope>NUCLEOTIDE SEQUENCE [LARGE SCALE GENOMIC DNA]</scope>
    <source>
        <strain evidence="1">SCGC-AAA259I14</strain>
    </source>
</reference>
<dbReference type="AlphaFoldDB" id="A0A133USY0"/>
<organism evidence="1 2">
    <name type="scientific">candidate division MSBL1 archaeon SCGC-AAA259I14</name>
    <dbReference type="NCBI Taxonomy" id="1698268"/>
    <lineage>
        <taxon>Archaea</taxon>
        <taxon>Methanobacteriati</taxon>
        <taxon>Methanobacteriota</taxon>
        <taxon>candidate division MSBL1</taxon>
    </lineage>
</organism>
<dbReference type="Proteomes" id="UP000070414">
    <property type="component" value="Unassembled WGS sequence"/>
</dbReference>
<gene>
    <name evidence="1" type="ORF">AKJ38_01545</name>
</gene>
<proteinExistence type="predicted"/>
<protein>
    <submittedName>
        <fullName evidence="1">Uncharacterized protein</fullName>
    </submittedName>
</protein>
<name>A0A133USY0_9EURY</name>
<evidence type="ECO:0000313" key="1">
    <source>
        <dbReference type="EMBL" id="KXA97303.1"/>
    </source>
</evidence>
<comment type="caution">
    <text evidence="1">The sequence shown here is derived from an EMBL/GenBank/DDBJ whole genome shotgun (WGS) entry which is preliminary data.</text>
</comment>
<sequence>MAHEITASSSNVPGCSKNFLDGLHQVHIRGDRNGNGGRVELHGHRLLLVHDVLDLPLLPFEIPVRDQEMEEGKATYYIPDPGPVLSRFRDKVGGKWLLMSATVQDEEVLN</sequence>
<dbReference type="EMBL" id="LHXS01000018">
    <property type="protein sequence ID" value="KXA97303.1"/>
    <property type="molecule type" value="Genomic_DNA"/>
</dbReference>
<accession>A0A133USY0</accession>